<feature type="transmembrane region" description="Helical" evidence="6">
    <location>
        <begin position="345"/>
        <end position="364"/>
    </location>
</feature>
<organism evidence="8 9">
    <name type="scientific">Lodderomyces beijingensis</name>
    <dbReference type="NCBI Taxonomy" id="1775926"/>
    <lineage>
        <taxon>Eukaryota</taxon>
        <taxon>Fungi</taxon>
        <taxon>Dikarya</taxon>
        <taxon>Ascomycota</taxon>
        <taxon>Saccharomycotina</taxon>
        <taxon>Pichiomycetes</taxon>
        <taxon>Debaryomycetaceae</taxon>
        <taxon>Candida/Lodderomyces clade</taxon>
        <taxon>Lodderomyces</taxon>
    </lineage>
</organism>
<dbReference type="Proteomes" id="UP001497383">
    <property type="component" value="Chromosome 7"/>
</dbReference>
<evidence type="ECO:0000256" key="2">
    <source>
        <dbReference type="ARBA" id="ARBA00022692"/>
    </source>
</evidence>
<feature type="transmembrane region" description="Helical" evidence="6">
    <location>
        <begin position="318"/>
        <end position="339"/>
    </location>
</feature>
<dbReference type="EMBL" id="OZ022411">
    <property type="protein sequence ID" value="CAK9441808.1"/>
    <property type="molecule type" value="Genomic_DNA"/>
</dbReference>
<dbReference type="InterPro" id="IPR010482">
    <property type="entry name" value="TECPR1-like_DysF"/>
</dbReference>
<evidence type="ECO:0000313" key="9">
    <source>
        <dbReference type="Proteomes" id="UP001497383"/>
    </source>
</evidence>
<dbReference type="GeneID" id="92210872"/>
<dbReference type="InterPro" id="IPR052816">
    <property type="entry name" value="Peroxisomal_Membrane_PEX28-32"/>
</dbReference>
<gene>
    <name evidence="8" type="ORF">LODBEIA_P56760</name>
</gene>
<feature type="transmembrane region" description="Helical" evidence="6">
    <location>
        <begin position="219"/>
        <end position="241"/>
    </location>
</feature>
<dbReference type="PANTHER" id="PTHR28304:SF2">
    <property type="entry name" value="PEROXISOMAL MEMBRANE PROTEIN PEX29"/>
    <property type="match status" value="1"/>
</dbReference>
<protein>
    <recommendedName>
        <fullName evidence="7">TECPR1-like DysF domain-containing protein</fullName>
    </recommendedName>
</protein>
<evidence type="ECO:0000256" key="5">
    <source>
        <dbReference type="SAM" id="MobiDB-lite"/>
    </source>
</evidence>
<evidence type="ECO:0000256" key="1">
    <source>
        <dbReference type="ARBA" id="ARBA00004141"/>
    </source>
</evidence>
<dbReference type="RefSeq" id="XP_066832614.1">
    <property type="nucleotide sequence ID" value="XM_066976034.1"/>
</dbReference>
<name>A0ABP0ZVD9_9ASCO</name>
<keyword evidence="2 6" id="KW-0812">Transmembrane</keyword>
<feature type="compositionally biased region" description="Polar residues" evidence="5">
    <location>
        <begin position="1"/>
        <end position="21"/>
    </location>
</feature>
<evidence type="ECO:0000256" key="4">
    <source>
        <dbReference type="ARBA" id="ARBA00023136"/>
    </source>
</evidence>
<evidence type="ECO:0000259" key="7">
    <source>
        <dbReference type="Pfam" id="PF06398"/>
    </source>
</evidence>
<evidence type="ECO:0000256" key="3">
    <source>
        <dbReference type="ARBA" id="ARBA00022989"/>
    </source>
</evidence>
<accession>A0ABP0ZVD9</accession>
<keyword evidence="4 6" id="KW-0472">Membrane</keyword>
<sequence>MESVTQILGNILENKSTGTRRSSTSNSQSSSHHHHHYQQQGIPSKKRRSLDLDFSSFWHDDENTPIAASASALGTGSGFNANAGGSGGGGGGTTNTSGSGGLASASTFFNIGGGGGGGSDSSNPNYIADKLMEKFIGMVIPTEVIDDHTTKILQERADMAKTRKPLSFPVMQKQSNLLHQRNSDTYIFFNKVLKYVNWYDPYYTLGVTLIMTHVILKPVILTILPCVFLMVNTLIPHYLIIFPPDSNSLDEYLEVNPYPSEKPLDTYLAPKPVAMFSKEFFMNLTDTQNFMQMNISMFDFQVWLFTDYLYFKNEKVSSVILIGCVLLTLSNLYTMPLLFRFLMNNFWIVQTILILQVWTFIIAMHPHLRAKILRWIYDDETRLDIQNKVNHIEDTLTSILINDGPKLNAEGDPKDVQNVDLFESKLVEVYELQKLNRVSNMWELVGFTGDFYTRNDTIRRFNNLHARDKDHGKRDSDADDDHQGRLQIAQGETLREFKAPLGYKYASRSKWTLDYDVSQWVEANLIKDIVFIDDDEKWAYDVVLPSDAEVDTSDEKSNESDEHDDDKHDNDEINEWRLKRETMLDDDIYRRRRWIRRVVRETYLDKERPAVQPSHLAAWVS</sequence>
<feature type="region of interest" description="Disordered" evidence="5">
    <location>
        <begin position="1"/>
        <end position="46"/>
    </location>
</feature>
<feature type="compositionally biased region" description="Basic and acidic residues" evidence="5">
    <location>
        <begin position="553"/>
        <end position="569"/>
    </location>
</feature>
<evidence type="ECO:0000313" key="8">
    <source>
        <dbReference type="EMBL" id="CAK9441808.1"/>
    </source>
</evidence>
<comment type="subcellular location">
    <subcellularLocation>
        <location evidence="1">Membrane</location>
        <topology evidence="1">Multi-pass membrane protein</topology>
    </subcellularLocation>
</comment>
<feature type="domain" description="TECPR1-like DysF" evidence="7">
    <location>
        <begin position="165"/>
        <end position="596"/>
    </location>
</feature>
<reference evidence="8 9" key="1">
    <citation type="submission" date="2024-03" db="EMBL/GenBank/DDBJ databases">
        <authorList>
            <person name="Brejova B."/>
        </authorList>
    </citation>
    <scope>NUCLEOTIDE SEQUENCE [LARGE SCALE GENOMIC DNA]</scope>
    <source>
        <strain evidence="8 9">CBS 14171</strain>
    </source>
</reference>
<keyword evidence="3 6" id="KW-1133">Transmembrane helix</keyword>
<feature type="region of interest" description="Disordered" evidence="5">
    <location>
        <begin position="549"/>
        <end position="569"/>
    </location>
</feature>
<dbReference type="Pfam" id="PF06398">
    <property type="entry name" value="Pex24p"/>
    <property type="match status" value="1"/>
</dbReference>
<proteinExistence type="predicted"/>
<dbReference type="PANTHER" id="PTHR28304">
    <property type="entry name" value="PEROXISOMAL MEMBRANE PROTEIN PEX29"/>
    <property type="match status" value="1"/>
</dbReference>
<keyword evidence="9" id="KW-1185">Reference proteome</keyword>
<evidence type="ECO:0000256" key="6">
    <source>
        <dbReference type="SAM" id="Phobius"/>
    </source>
</evidence>